<comment type="similarity">
    <text evidence="2">Belongs to the nematode receptor-like protein srd family.</text>
</comment>
<dbReference type="AlphaFoldDB" id="A0A2A6CXT5"/>
<dbReference type="GO" id="GO:0016020">
    <property type="term" value="C:membrane"/>
    <property type="evidence" value="ECO:0007669"/>
    <property type="project" value="UniProtKB-SubCell"/>
</dbReference>
<evidence type="ECO:0000256" key="1">
    <source>
        <dbReference type="ARBA" id="ARBA00004141"/>
    </source>
</evidence>
<comment type="subcellular location">
    <subcellularLocation>
        <location evidence="1">Membrane</location>
        <topology evidence="1">Multi-pass membrane protein</topology>
    </subcellularLocation>
</comment>
<dbReference type="OrthoDB" id="5803780at2759"/>
<dbReference type="PANTHER" id="PTHR22945:SF40">
    <property type="entry name" value="SERPENTINE RECEPTOR, CLASS D (DELTA)-RELATED"/>
    <property type="match status" value="1"/>
</dbReference>
<dbReference type="PANTHER" id="PTHR22945">
    <property type="entry name" value="SERPENTINE RECEPTOR, CLASS D DELTA"/>
    <property type="match status" value="1"/>
</dbReference>
<dbReference type="Proteomes" id="UP000005239">
    <property type="component" value="Unassembled WGS sequence"/>
</dbReference>
<gene>
    <name evidence="6" type="primary">WBGene00274853</name>
</gene>
<organism evidence="6 7">
    <name type="scientific">Pristionchus pacificus</name>
    <name type="common">Parasitic nematode worm</name>
    <dbReference type="NCBI Taxonomy" id="54126"/>
    <lineage>
        <taxon>Eukaryota</taxon>
        <taxon>Metazoa</taxon>
        <taxon>Ecdysozoa</taxon>
        <taxon>Nematoda</taxon>
        <taxon>Chromadorea</taxon>
        <taxon>Rhabditida</taxon>
        <taxon>Rhabditina</taxon>
        <taxon>Diplogasteromorpha</taxon>
        <taxon>Diplogasteroidea</taxon>
        <taxon>Neodiplogasteridae</taxon>
        <taxon>Pristionchus</taxon>
    </lineage>
</organism>
<keyword evidence="3" id="KW-0812">Transmembrane</keyword>
<dbReference type="EnsemblMetazoa" id="PPA36484.1">
    <property type="protein sequence ID" value="PPA36484.1"/>
    <property type="gene ID" value="WBGene00274853"/>
</dbReference>
<evidence type="ECO:0000256" key="2">
    <source>
        <dbReference type="ARBA" id="ARBA00009166"/>
    </source>
</evidence>
<protein>
    <submittedName>
        <fullName evidence="6">G protein-coupled receptor</fullName>
    </submittedName>
</protein>
<evidence type="ECO:0000256" key="5">
    <source>
        <dbReference type="ARBA" id="ARBA00023136"/>
    </source>
</evidence>
<keyword evidence="5" id="KW-0472">Membrane</keyword>
<dbReference type="InterPro" id="IPR050920">
    <property type="entry name" value="Nematode_rcpt-like_delta"/>
</dbReference>
<accession>A0A2A6CXT5</accession>
<reference evidence="6" key="2">
    <citation type="submission" date="2022-06" db="UniProtKB">
        <authorList>
            <consortium name="EnsemblMetazoa"/>
        </authorList>
    </citation>
    <scope>IDENTIFICATION</scope>
    <source>
        <strain evidence="6">PS312</strain>
    </source>
</reference>
<accession>A0A8R1YNP6</accession>
<evidence type="ECO:0000313" key="6">
    <source>
        <dbReference type="EnsemblMetazoa" id="PPA36484.1"/>
    </source>
</evidence>
<dbReference type="InterPro" id="IPR019421">
    <property type="entry name" value="7TM_GPCR_serpentine_rcpt_Srd"/>
</dbReference>
<reference evidence="7" key="1">
    <citation type="journal article" date="2008" name="Nat. Genet.">
        <title>The Pristionchus pacificus genome provides a unique perspective on nematode lifestyle and parasitism.</title>
        <authorList>
            <person name="Dieterich C."/>
            <person name="Clifton S.W."/>
            <person name="Schuster L.N."/>
            <person name="Chinwalla A."/>
            <person name="Delehaunty K."/>
            <person name="Dinkelacker I."/>
            <person name="Fulton L."/>
            <person name="Fulton R."/>
            <person name="Godfrey J."/>
            <person name="Minx P."/>
            <person name="Mitreva M."/>
            <person name="Roeseler W."/>
            <person name="Tian H."/>
            <person name="Witte H."/>
            <person name="Yang S.P."/>
            <person name="Wilson R.K."/>
            <person name="Sommer R.J."/>
        </authorList>
    </citation>
    <scope>NUCLEOTIDE SEQUENCE [LARGE SCALE GENOMIC DNA]</scope>
    <source>
        <strain evidence="7">PS312</strain>
    </source>
</reference>
<sequence>MYELSVMVMSKYEMHTDRDKIHLGVIATIDTLAIITNITLMGAIIFKTPKPLRTYSVFLLNNAIIDFFSATSSLLGVVRLVDNHAEGSMIFVFLGPCSMISEYLCRLSQGAVCYRLYILSDLFLEKNPSRLQIWILCFITYALISVPIIVYYFVQEPVTAAVTEQFGLQGYMTANFYLLGTPALMVNVNAVVLSPIVMTLIFIVRSKLLNKIAQAKTDAQQHRLIARALTYQMLLPCGVACAASLWMLDLAQIWTGELMQRLIMSCFNFFSLASPLINFTMLPPYRALLPFAPKANPSVASQQPFDFTTMAG</sequence>
<keyword evidence="4" id="KW-1133">Transmembrane helix</keyword>
<dbReference type="Pfam" id="PF10317">
    <property type="entry name" value="7TM_GPCR_Srd"/>
    <property type="match status" value="2"/>
</dbReference>
<evidence type="ECO:0000256" key="3">
    <source>
        <dbReference type="ARBA" id="ARBA00022692"/>
    </source>
</evidence>
<evidence type="ECO:0000256" key="4">
    <source>
        <dbReference type="ARBA" id="ARBA00022989"/>
    </source>
</evidence>
<proteinExistence type="inferred from homology"/>
<keyword evidence="7" id="KW-1185">Reference proteome</keyword>
<evidence type="ECO:0000313" key="7">
    <source>
        <dbReference type="Proteomes" id="UP000005239"/>
    </source>
</evidence>
<name>A0A2A6CXT5_PRIPA</name>